<reference evidence="2 3" key="1">
    <citation type="submission" date="2018-07" db="EMBL/GenBank/DDBJ databases">
        <title>Genomic Encyclopedia of Type Strains, Phase III (KMG-III): the genomes of soil and plant-associated and newly described type strains.</title>
        <authorList>
            <person name="Whitman W."/>
        </authorList>
    </citation>
    <scope>NUCLEOTIDE SEQUENCE [LARGE SCALE GENOMIC DNA]</scope>
    <source>
        <strain evidence="2 3">CECT 7287</strain>
    </source>
</reference>
<dbReference type="EMBL" id="QRDZ01000013">
    <property type="protein sequence ID" value="RED76154.1"/>
    <property type="molecule type" value="Genomic_DNA"/>
</dbReference>
<evidence type="ECO:0000313" key="2">
    <source>
        <dbReference type="EMBL" id="RED76154.1"/>
    </source>
</evidence>
<proteinExistence type="predicted"/>
<dbReference type="AlphaFoldDB" id="A0A3D9JQ44"/>
<keyword evidence="1" id="KW-0812">Transmembrane</keyword>
<evidence type="ECO:0000313" key="3">
    <source>
        <dbReference type="Proteomes" id="UP000256977"/>
    </source>
</evidence>
<dbReference type="Proteomes" id="UP000256977">
    <property type="component" value="Unassembled WGS sequence"/>
</dbReference>
<gene>
    <name evidence="2" type="ORF">DFP98_113215</name>
</gene>
<name>A0A3D9JQ44_9BACL</name>
<feature type="transmembrane region" description="Helical" evidence="1">
    <location>
        <begin position="20"/>
        <end position="42"/>
    </location>
</feature>
<organism evidence="2 3">
    <name type="scientific">Cohnella phaseoli</name>
    <dbReference type="NCBI Taxonomy" id="456490"/>
    <lineage>
        <taxon>Bacteria</taxon>
        <taxon>Bacillati</taxon>
        <taxon>Bacillota</taxon>
        <taxon>Bacilli</taxon>
        <taxon>Bacillales</taxon>
        <taxon>Paenibacillaceae</taxon>
        <taxon>Cohnella</taxon>
    </lineage>
</organism>
<protein>
    <submittedName>
        <fullName evidence="2">Uncharacterized protein</fullName>
    </submittedName>
</protein>
<sequence>MWDKLLDGELSAWYASIPGGRLGVFIGGIMIAAITLTAYALFRRIRPKEDRTVDLLKRPMHIHYPESARSAGLRRRRV</sequence>
<keyword evidence="3" id="KW-1185">Reference proteome</keyword>
<keyword evidence="1" id="KW-0472">Membrane</keyword>
<accession>A0A3D9JQ44</accession>
<evidence type="ECO:0000256" key="1">
    <source>
        <dbReference type="SAM" id="Phobius"/>
    </source>
</evidence>
<keyword evidence="1" id="KW-1133">Transmembrane helix</keyword>
<comment type="caution">
    <text evidence="2">The sequence shown here is derived from an EMBL/GenBank/DDBJ whole genome shotgun (WGS) entry which is preliminary data.</text>
</comment>